<dbReference type="Proteomes" id="UP000319746">
    <property type="component" value="Unassembled WGS sequence"/>
</dbReference>
<dbReference type="GO" id="GO:0005385">
    <property type="term" value="F:zinc ion transmembrane transporter activity"/>
    <property type="evidence" value="ECO:0007669"/>
    <property type="project" value="TreeGrafter"/>
</dbReference>
<feature type="transmembrane region" description="Helical" evidence="8">
    <location>
        <begin position="76"/>
        <end position="96"/>
    </location>
</feature>
<reference evidence="11 12" key="1">
    <citation type="submission" date="2019-06" db="EMBL/GenBank/DDBJ databases">
        <title>Sequencing the genomes of 1000 actinobacteria strains.</title>
        <authorList>
            <person name="Klenk H.-P."/>
        </authorList>
    </citation>
    <scope>NUCLEOTIDE SEQUENCE [LARGE SCALE GENOMIC DNA]</scope>
    <source>
        <strain evidence="11 12">DSM 24083</strain>
    </source>
</reference>
<evidence type="ECO:0000256" key="6">
    <source>
        <dbReference type="ARBA" id="ARBA00023065"/>
    </source>
</evidence>
<keyword evidence="12" id="KW-1185">Reference proteome</keyword>
<comment type="caution">
    <text evidence="11">The sequence shown here is derived from an EMBL/GenBank/DDBJ whole genome shotgun (WGS) entry which is preliminary data.</text>
</comment>
<evidence type="ECO:0000256" key="2">
    <source>
        <dbReference type="ARBA" id="ARBA00008873"/>
    </source>
</evidence>
<evidence type="ECO:0000256" key="4">
    <source>
        <dbReference type="ARBA" id="ARBA00022692"/>
    </source>
</evidence>
<feature type="transmembrane region" description="Helical" evidence="8">
    <location>
        <begin position="43"/>
        <end position="70"/>
    </location>
</feature>
<feature type="domain" description="Cation efflux protein transmembrane" evidence="9">
    <location>
        <begin position="43"/>
        <end position="234"/>
    </location>
</feature>
<keyword evidence="3" id="KW-0813">Transport</keyword>
<evidence type="ECO:0000313" key="12">
    <source>
        <dbReference type="Proteomes" id="UP000319746"/>
    </source>
</evidence>
<dbReference type="InterPro" id="IPR027469">
    <property type="entry name" value="Cation_efflux_TMD_sf"/>
</dbReference>
<evidence type="ECO:0000256" key="3">
    <source>
        <dbReference type="ARBA" id="ARBA00022448"/>
    </source>
</evidence>
<feature type="transmembrane region" description="Helical" evidence="8">
    <location>
        <begin position="141"/>
        <end position="165"/>
    </location>
</feature>
<feature type="transmembrane region" description="Helical" evidence="8">
    <location>
        <begin position="108"/>
        <end position="129"/>
    </location>
</feature>
<evidence type="ECO:0000259" key="9">
    <source>
        <dbReference type="Pfam" id="PF01545"/>
    </source>
</evidence>
<feature type="domain" description="Cation efflux protein cytoplasmic" evidence="10">
    <location>
        <begin position="238"/>
        <end position="318"/>
    </location>
</feature>
<protein>
    <submittedName>
        <fullName evidence="11">Cobalt-zinc-cadmium efflux system protein</fullName>
    </submittedName>
</protein>
<keyword evidence="4 8" id="KW-0812">Transmembrane</keyword>
<dbReference type="SUPFAM" id="SSF160240">
    <property type="entry name" value="Cation efflux protein cytoplasmic domain-like"/>
    <property type="match status" value="1"/>
</dbReference>
<dbReference type="SUPFAM" id="SSF161111">
    <property type="entry name" value="Cation efflux protein transmembrane domain-like"/>
    <property type="match status" value="1"/>
</dbReference>
<gene>
    <name evidence="11" type="ORF">FB556_0849</name>
</gene>
<dbReference type="Gene3D" id="1.20.1510.10">
    <property type="entry name" value="Cation efflux protein transmembrane domain"/>
    <property type="match status" value="1"/>
</dbReference>
<name>A0A543APA5_9MICC</name>
<dbReference type="EMBL" id="VFOU01000001">
    <property type="protein sequence ID" value="TQL74385.1"/>
    <property type="molecule type" value="Genomic_DNA"/>
</dbReference>
<keyword evidence="7 8" id="KW-0472">Membrane</keyword>
<evidence type="ECO:0000256" key="8">
    <source>
        <dbReference type="SAM" id="Phobius"/>
    </source>
</evidence>
<evidence type="ECO:0000259" key="10">
    <source>
        <dbReference type="Pfam" id="PF16916"/>
    </source>
</evidence>
<dbReference type="GO" id="GO:0005886">
    <property type="term" value="C:plasma membrane"/>
    <property type="evidence" value="ECO:0007669"/>
    <property type="project" value="TreeGrafter"/>
</dbReference>
<dbReference type="Pfam" id="PF16916">
    <property type="entry name" value="ZT_dimer"/>
    <property type="match status" value="1"/>
</dbReference>
<evidence type="ECO:0000256" key="7">
    <source>
        <dbReference type="ARBA" id="ARBA00023136"/>
    </source>
</evidence>
<dbReference type="PANTHER" id="PTHR11562">
    <property type="entry name" value="CATION EFFLUX PROTEIN/ ZINC TRANSPORTER"/>
    <property type="match status" value="1"/>
</dbReference>
<proteinExistence type="inferred from homology"/>
<feature type="transmembrane region" description="Helical" evidence="8">
    <location>
        <begin position="177"/>
        <end position="197"/>
    </location>
</feature>
<dbReference type="PANTHER" id="PTHR11562:SF17">
    <property type="entry name" value="RE54080P-RELATED"/>
    <property type="match status" value="1"/>
</dbReference>
<dbReference type="AlphaFoldDB" id="A0A543APA5"/>
<keyword evidence="6" id="KW-0406">Ion transport</keyword>
<dbReference type="InterPro" id="IPR058533">
    <property type="entry name" value="Cation_efflux_TM"/>
</dbReference>
<feature type="transmembrane region" description="Helical" evidence="8">
    <location>
        <begin position="203"/>
        <end position="224"/>
    </location>
</feature>
<organism evidence="11 12">
    <name type="scientific">Enteractinococcus coprophilus</name>
    <dbReference type="NCBI Taxonomy" id="1027633"/>
    <lineage>
        <taxon>Bacteria</taxon>
        <taxon>Bacillati</taxon>
        <taxon>Actinomycetota</taxon>
        <taxon>Actinomycetes</taxon>
        <taxon>Micrococcales</taxon>
        <taxon>Micrococcaceae</taxon>
    </lineage>
</organism>
<comment type="similarity">
    <text evidence="2">Belongs to the cation diffusion facilitator (CDF) transporter (TC 2.A.4) family. SLC30A subfamily.</text>
</comment>
<dbReference type="InterPro" id="IPR036837">
    <property type="entry name" value="Cation_efflux_CTD_sf"/>
</dbReference>
<sequence>MPALAWWGRDVGFGEELSMGAGHHHHGPSVEETGQSPDFRKKLWIAFGITAFIVLVQLVGTIVTGSLALLTDTFHALTDASGLLVALIAATLMLKPPTAKRTWGFRRIEVIAALGQATLLLVIGVYAAIEGIRRLVNPPEVPAIELLVFGVLGLAANVVALAVLASSRGANFNMRAAFLEVFNDALGSLGVIVAAIVMATTGFLQADAIASLFIVALIVPRAYLLMRETLSVLMEFTPKGLDLAEVRRHIMELDHVLDVHDLHASTVATGLPVLTAHIVVKDKCFTSGHVAQQLREVQKCVSEHFDVAIHHSTFQIESADIAAHEPSVLQHQL</sequence>
<evidence type="ECO:0000256" key="1">
    <source>
        <dbReference type="ARBA" id="ARBA00004141"/>
    </source>
</evidence>
<dbReference type="InterPro" id="IPR050681">
    <property type="entry name" value="CDF/SLC30A"/>
</dbReference>
<evidence type="ECO:0000313" key="11">
    <source>
        <dbReference type="EMBL" id="TQL74385.1"/>
    </source>
</evidence>
<dbReference type="Pfam" id="PF01545">
    <property type="entry name" value="Cation_efflux"/>
    <property type="match status" value="1"/>
</dbReference>
<keyword evidence="5 8" id="KW-1133">Transmembrane helix</keyword>
<dbReference type="InterPro" id="IPR002524">
    <property type="entry name" value="Cation_efflux"/>
</dbReference>
<comment type="subcellular location">
    <subcellularLocation>
        <location evidence="1">Membrane</location>
        <topology evidence="1">Multi-pass membrane protein</topology>
    </subcellularLocation>
</comment>
<evidence type="ECO:0000256" key="5">
    <source>
        <dbReference type="ARBA" id="ARBA00022989"/>
    </source>
</evidence>
<dbReference type="NCBIfam" id="TIGR01297">
    <property type="entry name" value="CDF"/>
    <property type="match status" value="1"/>
</dbReference>
<accession>A0A543APA5</accession>
<dbReference type="InterPro" id="IPR027470">
    <property type="entry name" value="Cation_efflux_CTD"/>
</dbReference>